<dbReference type="AlphaFoldDB" id="A0A110B4F4"/>
<keyword evidence="2" id="KW-1185">Reference proteome</keyword>
<dbReference type="OrthoDB" id="9789501at2"/>
<proteinExistence type="predicted"/>
<accession>A0A110B4F4</accession>
<protein>
    <submittedName>
        <fullName evidence="1">RES domain protein</fullName>
    </submittedName>
</protein>
<evidence type="ECO:0000313" key="2">
    <source>
        <dbReference type="Proteomes" id="UP000218263"/>
    </source>
</evidence>
<organism evidence="1 2">
    <name type="scientific">Mucilaginibacter gotjawali</name>
    <dbReference type="NCBI Taxonomy" id="1550579"/>
    <lineage>
        <taxon>Bacteria</taxon>
        <taxon>Pseudomonadati</taxon>
        <taxon>Bacteroidota</taxon>
        <taxon>Sphingobacteriia</taxon>
        <taxon>Sphingobacteriales</taxon>
        <taxon>Sphingobacteriaceae</taxon>
        <taxon>Mucilaginibacter</taxon>
    </lineage>
</organism>
<dbReference type="RefSeq" id="WP_096350373.1">
    <property type="nucleotide sequence ID" value="NZ_AP017313.1"/>
</dbReference>
<dbReference type="InterPro" id="IPR014914">
    <property type="entry name" value="RES_dom"/>
</dbReference>
<name>A0A110B4F4_9SPHI</name>
<dbReference type="EMBL" id="AP017313">
    <property type="protein sequence ID" value="BAU53073.1"/>
    <property type="molecule type" value="Genomic_DNA"/>
</dbReference>
<dbReference type="Proteomes" id="UP000218263">
    <property type="component" value="Chromosome"/>
</dbReference>
<evidence type="ECO:0000313" key="1">
    <source>
        <dbReference type="EMBL" id="BAU53073.1"/>
    </source>
</evidence>
<gene>
    <name evidence="1" type="ORF">MgSA37_01240</name>
</gene>
<dbReference type="KEGG" id="mgot:MgSA37_01240"/>
<reference evidence="1 2" key="1">
    <citation type="submission" date="2015-12" db="EMBL/GenBank/DDBJ databases">
        <title>Genome sequence of Mucilaginibacter gotjawali.</title>
        <authorList>
            <person name="Lee J.S."/>
            <person name="Lee K.C."/>
            <person name="Kim K.K."/>
            <person name="Lee B.W."/>
        </authorList>
    </citation>
    <scope>NUCLEOTIDE SEQUENCE [LARGE SCALE GENOMIC DNA]</scope>
    <source>
        <strain evidence="1 2">SA3-7</strain>
    </source>
</reference>
<sequence>MEVFKITKAAFSNELIASGRAHRWNIDDQFAIYTGSSRSLSSLELIVNENSISPAFKYKVMIISIADEESLFTHILQSELPHSWRTMASYPKLQQIGSEWYMSKKSLILKVPSAVIPKEYNYVINAFHPDFKDKVSLVRTEDYFWDDRLL</sequence>
<dbReference type="SMART" id="SM00953">
    <property type="entry name" value="RES"/>
    <property type="match status" value="1"/>
</dbReference>
<dbReference type="Pfam" id="PF08808">
    <property type="entry name" value="RES"/>
    <property type="match status" value="1"/>
</dbReference>